<dbReference type="PANTHER" id="PTHR34137:SF1">
    <property type="entry name" value="EXODEOXYRIBONUCLEASE 7 SMALL SUBUNIT"/>
    <property type="match status" value="1"/>
</dbReference>
<keyword evidence="3 6" id="KW-0540">Nuclease</keyword>
<dbReference type="SUPFAM" id="SSF116842">
    <property type="entry name" value="XseB-like"/>
    <property type="match status" value="1"/>
</dbReference>
<dbReference type="NCBIfam" id="TIGR01280">
    <property type="entry name" value="xseB"/>
    <property type="match status" value="1"/>
</dbReference>
<evidence type="ECO:0000256" key="4">
    <source>
        <dbReference type="ARBA" id="ARBA00022801"/>
    </source>
</evidence>
<dbReference type="RefSeq" id="WP_066575712.1">
    <property type="nucleotide sequence ID" value="NZ_JAOBST010000003.1"/>
</dbReference>
<dbReference type="InterPro" id="IPR003761">
    <property type="entry name" value="Exonuc_VII_S"/>
</dbReference>
<dbReference type="Gene3D" id="1.10.287.1040">
    <property type="entry name" value="Exonuclease VII, small subunit"/>
    <property type="match status" value="1"/>
</dbReference>
<organism evidence="7 8">
    <name type="scientific">Extibacter muris</name>
    <dbReference type="NCBI Taxonomy" id="1796622"/>
    <lineage>
        <taxon>Bacteria</taxon>
        <taxon>Bacillati</taxon>
        <taxon>Bacillota</taxon>
        <taxon>Clostridia</taxon>
        <taxon>Lachnospirales</taxon>
        <taxon>Lachnospiraceae</taxon>
        <taxon>Extibacter</taxon>
    </lineage>
</organism>
<evidence type="ECO:0000256" key="6">
    <source>
        <dbReference type="HAMAP-Rule" id="MF_00337"/>
    </source>
</evidence>
<dbReference type="Proteomes" id="UP000295710">
    <property type="component" value="Unassembled WGS sequence"/>
</dbReference>
<evidence type="ECO:0000256" key="2">
    <source>
        <dbReference type="ARBA" id="ARBA00022490"/>
    </source>
</evidence>
<proteinExistence type="inferred from homology"/>
<dbReference type="EMBL" id="SMMX01000002">
    <property type="protein sequence ID" value="TDA23098.1"/>
    <property type="molecule type" value="Genomic_DNA"/>
</dbReference>
<comment type="similarity">
    <text evidence="1 6">Belongs to the XseB family.</text>
</comment>
<keyword evidence="5 6" id="KW-0269">Exonuclease</keyword>
<comment type="caution">
    <text evidence="7">The sequence shown here is derived from an EMBL/GenBank/DDBJ whole genome shotgun (WGS) entry which is preliminary data.</text>
</comment>
<gene>
    <name evidence="6 7" type="primary">xseB</name>
    <name evidence="7" type="ORF">E1963_03165</name>
</gene>
<dbReference type="GO" id="GO:0005829">
    <property type="term" value="C:cytosol"/>
    <property type="evidence" value="ECO:0007669"/>
    <property type="project" value="TreeGrafter"/>
</dbReference>
<evidence type="ECO:0000256" key="3">
    <source>
        <dbReference type="ARBA" id="ARBA00022722"/>
    </source>
</evidence>
<evidence type="ECO:0000313" key="7">
    <source>
        <dbReference type="EMBL" id="TDA23098.1"/>
    </source>
</evidence>
<comment type="catalytic activity">
    <reaction evidence="6">
        <text>Exonucleolytic cleavage in either 5'- to 3'- or 3'- to 5'-direction to yield nucleoside 5'-phosphates.</text>
        <dbReference type="EC" id="3.1.11.6"/>
    </reaction>
</comment>
<reference evidence="7 8" key="1">
    <citation type="journal article" date="2016" name="Nat. Microbiol.">
        <title>The Mouse Intestinal Bacterial Collection (miBC) provides host-specific insight into cultured diversity and functional potential of the gut microbiota.</title>
        <authorList>
            <person name="Lagkouvardos I."/>
            <person name="Pukall R."/>
            <person name="Abt B."/>
            <person name="Foesel B.U."/>
            <person name="Meier-Kolthoff J.P."/>
            <person name="Kumar N."/>
            <person name="Bresciani A."/>
            <person name="Martinez I."/>
            <person name="Just S."/>
            <person name="Ziegler C."/>
            <person name="Brugiroux S."/>
            <person name="Garzetti D."/>
            <person name="Wenning M."/>
            <person name="Bui T.P."/>
            <person name="Wang J."/>
            <person name="Hugenholtz F."/>
            <person name="Plugge C.M."/>
            <person name="Peterson D.A."/>
            <person name="Hornef M.W."/>
            <person name="Baines J.F."/>
            <person name="Smidt H."/>
            <person name="Walter J."/>
            <person name="Kristiansen K."/>
            <person name="Nielsen H.B."/>
            <person name="Haller D."/>
            <person name="Overmann J."/>
            <person name="Stecher B."/>
            <person name="Clavel T."/>
        </authorList>
    </citation>
    <scope>NUCLEOTIDE SEQUENCE [LARGE SCALE GENOMIC DNA]</scope>
    <source>
        <strain evidence="7 8">DSM 28560</strain>
    </source>
</reference>
<dbReference type="InterPro" id="IPR037004">
    <property type="entry name" value="Exonuc_VII_ssu_sf"/>
</dbReference>
<dbReference type="Pfam" id="PF02609">
    <property type="entry name" value="Exonuc_VII_S"/>
    <property type="match status" value="1"/>
</dbReference>
<dbReference type="HAMAP" id="MF_00337">
    <property type="entry name" value="Exonuc_7_S"/>
    <property type="match status" value="1"/>
</dbReference>
<comment type="subunit">
    <text evidence="6">Heterooligomer composed of large and small subunits.</text>
</comment>
<keyword evidence="8" id="KW-1185">Reference proteome</keyword>
<evidence type="ECO:0000313" key="8">
    <source>
        <dbReference type="Proteomes" id="UP000295710"/>
    </source>
</evidence>
<protein>
    <recommendedName>
        <fullName evidence="6">Exodeoxyribonuclease 7 small subunit</fullName>
        <ecNumber evidence="6">3.1.11.6</ecNumber>
    </recommendedName>
    <alternativeName>
        <fullName evidence="6">Exodeoxyribonuclease VII small subunit</fullName>
        <shortName evidence="6">Exonuclease VII small subunit</shortName>
    </alternativeName>
</protein>
<comment type="subcellular location">
    <subcellularLocation>
        <location evidence="6">Cytoplasm</location>
    </subcellularLocation>
</comment>
<comment type="function">
    <text evidence="6">Bidirectionally degrades single-stranded DNA into large acid-insoluble oligonucleotides, which are then degraded further into small acid-soluble oligonucleotides.</text>
</comment>
<keyword evidence="2 6" id="KW-0963">Cytoplasm</keyword>
<evidence type="ECO:0000256" key="1">
    <source>
        <dbReference type="ARBA" id="ARBA00009998"/>
    </source>
</evidence>
<dbReference type="GO" id="GO:0008855">
    <property type="term" value="F:exodeoxyribonuclease VII activity"/>
    <property type="evidence" value="ECO:0007669"/>
    <property type="project" value="UniProtKB-UniRule"/>
</dbReference>
<evidence type="ECO:0000256" key="5">
    <source>
        <dbReference type="ARBA" id="ARBA00022839"/>
    </source>
</evidence>
<dbReference type="AlphaFoldDB" id="A0A4R4FHT5"/>
<accession>A0A4R4FHT5</accession>
<dbReference type="GO" id="GO:0009318">
    <property type="term" value="C:exodeoxyribonuclease VII complex"/>
    <property type="evidence" value="ECO:0007669"/>
    <property type="project" value="UniProtKB-UniRule"/>
</dbReference>
<keyword evidence="4 6" id="KW-0378">Hydrolase</keyword>
<dbReference type="EC" id="3.1.11.6" evidence="6"/>
<sequence>MAKEEKERKDQTLNEVFGELEEVIKGLEAEDVSLEESFRLYHNGMDMLKRCSDKVDKIEKQMLVLDEEGETHEF</sequence>
<name>A0A4R4FHT5_9FIRM</name>
<dbReference type="PANTHER" id="PTHR34137">
    <property type="entry name" value="EXODEOXYRIBONUCLEASE 7 SMALL SUBUNIT"/>
    <property type="match status" value="1"/>
</dbReference>
<dbReference type="GO" id="GO:0006308">
    <property type="term" value="P:DNA catabolic process"/>
    <property type="evidence" value="ECO:0007669"/>
    <property type="project" value="UniProtKB-UniRule"/>
</dbReference>